<evidence type="ECO:0000313" key="17">
    <source>
        <dbReference type="Proteomes" id="UP000260025"/>
    </source>
</evidence>
<evidence type="ECO:0000256" key="3">
    <source>
        <dbReference type="ARBA" id="ARBA00008343"/>
    </source>
</evidence>
<dbReference type="PANTHER" id="PTHR42944">
    <property type="entry name" value="ADENINE DNA GLYCOSYLASE"/>
    <property type="match status" value="1"/>
</dbReference>
<dbReference type="InterPro" id="IPR015797">
    <property type="entry name" value="NUDIX_hydrolase-like_dom_sf"/>
</dbReference>
<evidence type="ECO:0000259" key="15">
    <source>
        <dbReference type="SMART" id="SM00478"/>
    </source>
</evidence>
<evidence type="ECO:0000256" key="12">
    <source>
        <dbReference type="ARBA" id="ARBA00023204"/>
    </source>
</evidence>
<dbReference type="EC" id="3.2.2.31" evidence="4 14"/>
<dbReference type="GO" id="GO:0034039">
    <property type="term" value="F:8-oxo-7,8-dihydroguanine DNA N-glycosylase activity"/>
    <property type="evidence" value="ECO:0007669"/>
    <property type="project" value="TreeGrafter"/>
</dbReference>
<dbReference type="PANTHER" id="PTHR42944:SF1">
    <property type="entry name" value="ADENINE DNA GLYCOSYLASE"/>
    <property type="match status" value="1"/>
</dbReference>
<sequence>MKLQHDKKKFTEQLLSWYDHNARVLPWRDDASPYRVWVSEIMLQQTRVEAVKPYFERFLQALPSLEALAQADEDTLRKLWEGLGYYNRVRNMKKCAVECMEHHNGVLPDTYEELLKLPGIGAYTAGAIASIAYKRCVPAVDGNVLRVFSRVLVSEDDILKERTKKKFQSIIQEYIPGNRSDAFNQALMEIGALVCVPNAAPRCNICPLASECMGYQSGAAHRLPNKTAGKARRIEKKTVLVLLCKDKIYLHKREEQGLLAGLYEFMMLDEQKSKKAVMQEFQDHLLRVVPLRKAKHIFSHVEWHMNGFLLELEQEVVEGIWCTKDELLETYAIPTALRVYKEALLAWMGGNSL</sequence>
<keyword evidence="12" id="KW-0234">DNA repair</keyword>
<keyword evidence="11" id="KW-0411">Iron-sulfur</keyword>
<keyword evidence="7" id="KW-0479">Metal-binding</keyword>
<dbReference type="CDD" id="cd03431">
    <property type="entry name" value="NUDIX_DNA_Glycosylase_C-MutY"/>
    <property type="match status" value="1"/>
</dbReference>
<dbReference type="GO" id="GO:0035485">
    <property type="term" value="F:adenine/guanine mispair binding"/>
    <property type="evidence" value="ECO:0007669"/>
    <property type="project" value="TreeGrafter"/>
</dbReference>
<dbReference type="GO" id="GO:0046872">
    <property type="term" value="F:metal ion binding"/>
    <property type="evidence" value="ECO:0007669"/>
    <property type="project" value="UniProtKB-UniRule"/>
</dbReference>
<dbReference type="SMART" id="SM00478">
    <property type="entry name" value="ENDO3c"/>
    <property type="match status" value="1"/>
</dbReference>
<dbReference type="InterPro" id="IPR023170">
    <property type="entry name" value="HhH_base_excis_C"/>
</dbReference>
<dbReference type="SUPFAM" id="SSF48150">
    <property type="entry name" value="DNA-glycosylase"/>
    <property type="match status" value="1"/>
</dbReference>
<feature type="domain" description="HhH-GPD" evidence="15">
    <location>
        <begin position="42"/>
        <end position="193"/>
    </location>
</feature>
<dbReference type="Pfam" id="PF00633">
    <property type="entry name" value="HHH"/>
    <property type="match status" value="1"/>
</dbReference>
<keyword evidence="13 14" id="KW-0326">Glycosidase</keyword>
<dbReference type="Gene3D" id="1.10.340.30">
    <property type="entry name" value="Hypothetical protein, domain 2"/>
    <property type="match status" value="1"/>
</dbReference>
<dbReference type="InterPro" id="IPR011257">
    <property type="entry name" value="DNA_glycosylase"/>
</dbReference>
<comment type="caution">
    <text evidence="16">The sequence shown here is derived from an EMBL/GenBank/DDBJ whole genome shotgun (WGS) entry which is preliminary data.</text>
</comment>
<dbReference type="InterPro" id="IPR044298">
    <property type="entry name" value="MIG/MutY"/>
</dbReference>
<dbReference type="FunFam" id="1.10.340.30:FF:000002">
    <property type="entry name" value="Adenine DNA glycosylase"/>
    <property type="match status" value="1"/>
</dbReference>
<dbReference type="RefSeq" id="WP_117443589.1">
    <property type="nucleotide sequence ID" value="NZ_JAJFEN010000051.1"/>
</dbReference>
<evidence type="ECO:0000256" key="4">
    <source>
        <dbReference type="ARBA" id="ARBA00012045"/>
    </source>
</evidence>
<organism evidence="16 17">
    <name type="scientific">Clostridium innocuum</name>
    <dbReference type="NCBI Taxonomy" id="1522"/>
    <lineage>
        <taxon>Bacteria</taxon>
        <taxon>Bacillati</taxon>
        <taxon>Bacillota</taxon>
        <taxon>Clostridia</taxon>
        <taxon>Eubacteriales</taxon>
        <taxon>Clostridiaceae</taxon>
        <taxon>Clostridium</taxon>
    </lineage>
</organism>
<comment type="function">
    <text evidence="2">Adenine glycosylase active on G-A mispairs. MutY also corrects error-prone DNA synthesis past GO lesions which are due to the oxidatively damaged form of guanine: 7,8-dihydro-8-oxoguanine (8-oxo-dGTP).</text>
</comment>
<dbReference type="GO" id="GO:0006284">
    <property type="term" value="P:base-excision repair"/>
    <property type="evidence" value="ECO:0007669"/>
    <property type="project" value="UniProtKB-UniRule"/>
</dbReference>
<dbReference type="Pfam" id="PF14815">
    <property type="entry name" value="NUDIX_4"/>
    <property type="match status" value="1"/>
</dbReference>
<dbReference type="Gene3D" id="3.90.79.10">
    <property type="entry name" value="Nucleoside Triphosphate Pyrophosphohydrolase"/>
    <property type="match status" value="1"/>
</dbReference>
<evidence type="ECO:0000256" key="6">
    <source>
        <dbReference type="ARBA" id="ARBA00022485"/>
    </source>
</evidence>
<keyword evidence="9" id="KW-0378">Hydrolase</keyword>
<dbReference type="GO" id="GO:0006298">
    <property type="term" value="P:mismatch repair"/>
    <property type="evidence" value="ECO:0007669"/>
    <property type="project" value="TreeGrafter"/>
</dbReference>
<proteinExistence type="inferred from homology"/>
<dbReference type="GO" id="GO:0000701">
    <property type="term" value="F:purine-specific mismatch base pair DNA N-glycosylase activity"/>
    <property type="evidence" value="ECO:0007669"/>
    <property type="project" value="UniProtKB-EC"/>
</dbReference>
<evidence type="ECO:0000256" key="8">
    <source>
        <dbReference type="ARBA" id="ARBA00022763"/>
    </source>
</evidence>
<dbReference type="SUPFAM" id="SSF55811">
    <property type="entry name" value="Nudix"/>
    <property type="match status" value="1"/>
</dbReference>
<dbReference type="OrthoDB" id="9802365at2"/>
<evidence type="ECO:0000313" key="16">
    <source>
        <dbReference type="EMBL" id="RGC14646.1"/>
    </source>
</evidence>
<dbReference type="Proteomes" id="UP000260025">
    <property type="component" value="Unassembled WGS sequence"/>
</dbReference>
<comment type="cofactor">
    <cofactor evidence="14">
        <name>[4Fe-4S] cluster</name>
        <dbReference type="ChEBI" id="CHEBI:49883"/>
    </cofactor>
    <text evidence="14">Binds 1 [4Fe-4S] cluster.</text>
</comment>
<evidence type="ECO:0000256" key="1">
    <source>
        <dbReference type="ARBA" id="ARBA00000843"/>
    </source>
</evidence>
<dbReference type="GO" id="GO:0051539">
    <property type="term" value="F:4 iron, 4 sulfur cluster binding"/>
    <property type="evidence" value="ECO:0007669"/>
    <property type="project" value="UniProtKB-UniRule"/>
</dbReference>
<evidence type="ECO:0000256" key="9">
    <source>
        <dbReference type="ARBA" id="ARBA00022801"/>
    </source>
</evidence>
<keyword evidence="6" id="KW-0004">4Fe-4S</keyword>
<dbReference type="AlphaFoldDB" id="A0A3E2VUB6"/>
<dbReference type="Pfam" id="PF00730">
    <property type="entry name" value="HhH-GPD"/>
    <property type="match status" value="1"/>
</dbReference>
<dbReference type="PROSITE" id="PS01155">
    <property type="entry name" value="ENDONUCLEASE_III_2"/>
    <property type="match status" value="1"/>
</dbReference>
<evidence type="ECO:0000256" key="5">
    <source>
        <dbReference type="ARBA" id="ARBA00022023"/>
    </source>
</evidence>
<dbReference type="InterPro" id="IPR003265">
    <property type="entry name" value="HhH-GPD_domain"/>
</dbReference>
<dbReference type="InterPro" id="IPR004036">
    <property type="entry name" value="Endonuclease-III-like_CS2"/>
</dbReference>
<comment type="similarity">
    <text evidence="3 14">Belongs to the Nth/MutY family.</text>
</comment>
<dbReference type="EMBL" id="QVEV01000019">
    <property type="protein sequence ID" value="RGC14646.1"/>
    <property type="molecule type" value="Genomic_DNA"/>
</dbReference>
<gene>
    <name evidence="16" type="primary">mutY</name>
    <name evidence="16" type="ORF">DXA38_13120</name>
</gene>
<comment type="catalytic activity">
    <reaction evidence="1 14">
        <text>Hydrolyzes free adenine bases from 7,8-dihydro-8-oxoguanine:adenine mismatched double-stranded DNA, leaving an apurinic site.</text>
        <dbReference type="EC" id="3.2.2.31"/>
    </reaction>
</comment>
<evidence type="ECO:0000256" key="11">
    <source>
        <dbReference type="ARBA" id="ARBA00023014"/>
    </source>
</evidence>
<dbReference type="NCBIfam" id="TIGR01084">
    <property type="entry name" value="mutY"/>
    <property type="match status" value="1"/>
</dbReference>
<evidence type="ECO:0000256" key="14">
    <source>
        <dbReference type="RuleBase" id="RU365096"/>
    </source>
</evidence>
<evidence type="ECO:0000256" key="7">
    <source>
        <dbReference type="ARBA" id="ARBA00022723"/>
    </source>
</evidence>
<dbReference type="InterPro" id="IPR000445">
    <property type="entry name" value="HhH_motif"/>
</dbReference>
<dbReference type="InterPro" id="IPR005760">
    <property type="entry name" value="A/G_AdeGlyc_MutY"/>
</dbReference>
<dbReference type="InterPro" id="IPR029119">
    <property type="entry name" value="MutY_C"/>
</dbReference>
<dbReference type="GO" id="GO:0032357">
    <property type="term" value="F:oxidized purine DNA binding"/>
    <property type="evidence" value="ECO:0007669"/>
    <property type="project" value="TreeGrafter"/>
</dbReference>
<protein>
    <recommendedName>
        <fullName evidence="5 14">Adenine DNA glycosylase</fullName>
        <ecNumber evidence="4 14">3.2.2.31</ecNumber>
    </recommendedName>
</protein>
<keyword evidence="8 14" id="KW-0227">DNA damage</keyword>
<keyword evidence="10 14" id="KW-0408">Iron</keyword>
<reference evidence="16 17" key="1">
    <citation type="submission" date="2018-08" db="EMBL/GenBank/DDBJ databases">
        <title>A genome reference for cultivated species of the human gut microbiota.</title>
        <authorList>
            <person name="Zou Y."/>
            <person name="Xue W."/>
            <person name="Luo G."/>
        </authorList>
    </citation>
    <scope>NUCLEOTIDE SEQUENCE [LARGE SCALE GENOMIC DNA]</scope>
    <source>
        <strain evidence="16 17">OF01-2LB</strain>
    </source>
</reference>
<evidence type="ECO:0000256" key="13">
    <source>
        <dbReference type="ARBA" id="ARBA00023295"/>
    </source>
</evidence>
<name>A0A3E2VUB6_CLOIN</name>
<evidence type="ECO:0000256" key="2">
    <source>
        <dbReference type="ARBA" id="ARBA00002933"/>
    </source>
</evidence>
<accession>A0A3E2VUB6</accession>
<evidence type="ECO:0000256" key="10">
    <source>
        <dbReference type="ARBA" id="ARBA00023004"/>
    </source>
</evidence>
<dbReference type="CDD" id="cd00056">
    <property type="entry name" value="ENDO3c"/>
    <property type="match status" value="1"/>
</dbReference>
<dbReference type="Gene3D" id="1.10.1670.10">
    <property type="entry name" value="Helix-hairpin-Helix base-excision DNA repair enzymes (C-terminal)"/>
    <property type="match status" value="1"/>
</dbReference>